<accession>A0A9D1MWF9</accession>
<comment type="caution">
    <text evidence="1">The sequence shown here is derived from an EMBL/GenBank/DDBJ whole genome shotgun (WGS) entry which is preliminary data.</text>
</comment>
<organism evidence="1 2">
    <name type="scientific">Candidatus Scybalenecus merdavium</name>
    <dbReference type="NCBI Taxonomy" id="2840939"/>
    <lineage>
        <taxon>Bacteria</taxon>
        <taxon>Bacillati</taxon>
        <taxon>Bacillota</taxon>
        <taxon>Clostridia</taxon>
        <taxon>Eubacteriales</taxon>
        <taxon>Oscillospiraceae</taxon>
        <taxon>Oscillospiraceae incertae sedis</taxon>
        <taxon>Candidatus Scybalenecus</taxon>
    </lineage>
</organism>
<gene>
    <name evidence="1" type="ORF">IAD23_07775</name>
</gene>
<reference evidence="1" key="2">
    <citation type="journal article" date="2021" name="PeerJ">
        <title>Extensive microbial diversity within the chicken gut microbiome revealed by metagenomics and culture.</title>
        <authorList>
            <person name="Gilroy R."/>
            <person name="Ravi A."/>
            <person name="Getino M."/>
            <person name="Pursley I."/>
            <person name="Horton D.L."/>
            <person name="Alikhan N.F."/>
            <person name="Baker D."/>
            <person name="Gharbi K."/>
            <person name="Hall N."/>
            <person name="Watson M."/>
            <person name="Adriaenssens E.M."/>
            <person name="Foster-Nyarko E."/>
            <person name="Jarju S."/>
            <person name="Secka A."/>
            <person name="Antonio M."/>
            <person name="Oren A."/>
            <person name="Chaudhuri R.R."/>
            <person name="La Ragione R."/>
            <person name="Hildebrand F."/>
            <person name="Pallen M.J."/>
        </authorList>
    </citation>
    <scope>NUCLEOTIDE SEQUENCE</scope>
    <source>
        <strain evidence="1">CHK176-6737</strain>
    </source>
</reference>
<name>A0A9D1MWF9_9FIRM</name>
<proteinExistence type="predicted"/>
<sequence length="76" mass="8603">MKITVKVSAVFDKDGRITPKKIWLDGQTFDVYHITDVRRAASLRSGGTGIRYTCLIDGRESYLFNDDGVWFVEAVC</sequence>
<dbReference type="Proteomes" id="UP000824125">
    <property type="component" value="Unassembled WGS sequence"/>
</dbReference>
<evidence type="ECO:0000313" key="1">
    <source>
        <dbReference type="EMBL" id="HIU69837.1"/>
    </source>
</evidence>
<dbReference type="EMBL" id="DVNM01000044">
    <property type="protein sequence ID" value="HIU69837.1"/>
    <property type="molecule type" value="Genomic_DNA"/>
</dbReference>
<protein>
    <submittedName>
        <fullName evidence="1">Uncharacterized protein</fullName>
    </submittedName>
</protein>
<dbReference type="AlphaFoldDB" id="A0A9D1MWF9"/>
<evidence type="ECO:0000313" key="2">
    <source>
        <dbReference type="Proteomes" id="UP000824125"/>
    </source>
</evidence>
<reference evidence="1" key="1">
    <citation type="submission" date="2020-10" db="EMBL/GenBank/DDBJ databases">
        <authorList>
            <person name="Gilroy R."/>
        </authorList>
    </citation>
    <scope>NUCLEOTIDE SEQUENCE</scope>
    <source>
        <strain evidence="1">CHK176-6737</strain>
    </source>
</reference>